<name>A0ABX0U708_9FLAO</name>
<accession>A0ABX0U708</accession>
<dbReference type="Proteomes" id="UP000745859">
    <property type="component" value="Unassembled WGS sequence"/>
</dbReference>
<dbReference type="Pfam" id="PF04107">
    <property type="entry name" value="GCS2"/>
    <property type="match status" value="1"/>
</dbReference>
<organism evidence="1 2">
    <name type="scientific">Wenyingzhuangia heitensis</name>
    <dbReference type="NCBI Taxonomy" id="1487859"/>
    <lineage>
        <taxon>Bacteria</taxon>
        <taxon>Pseudomonadati</taxon>
        <taxon>Bacteroidota</taxon>
        <taxon>Flavobacteriia</taxon>
        <taxon>Flavobacteriales</taxon>
        <taxon>Flavobacteriaceae</taxon>
        <taxon>Wenyingzhuangia</taxon>
    </lineage>
</organism>
<dbReference type="InterPro" id="IPR050141">
    <property type="entry name" value="GCL_type2/YbdK_subfam"/>
</dbReference>
<keyword evidence="1" id="KW-0436">Ligase</keyword>
<dbReference type="InterPro" id="IPR014746">
    <property type="entry name" value="Gln_synth/guanido_kin_cat_dom"/>
</dbReference>
<sequence>MKTKYKLFEVYGIELEYMLINNSTFKVAPKVADLLTAKNGTLVDDINNGTIGWSNELVAHVVEIKTQNPVADLTGLDIDFHKNIIEINHLLTETDSKLLGTACHPLMDPFTETKLWEHGSNEIYELYNTIFNCKGHGWSNLQSMHINLPFYNDAEFEKLHAAIRILLPILPGLCASSPVLDGNFTGFKDSRLESYKYNQKEIPIIAGSVIPEQAFSRNEYEVSIFDPIKKAIEPFDKEKILDHYFVNSRGAIARFDRNAIEIRVIDIQECPKADIAIAILVTQVLKVLVTTPYTSLTSQKKWHEKELASILNTCIKQGENSIITNTDYLKELGITKTETVKNVWKYLYKTVANQIPKNYQSAIEIILEKGTLATRIENSLKSDLSEKNIQKVYTKLADCLQQNVLFDT</sequence>
<evidence type="ECO:0000313" key="1">
    <source>
        <dbReference type="EMBL" id="NIJ44577.1"/>
    </source>
</evidence>
<dbReference type="EC" id="6.3.-.-" evidence="1"/>
<dbReference type="RefSeq" id="WP_167184829.1">
    <property type="nucleotide sequence ID" value="NZ_JAASQL010000001.1"/>
</dbReference>
<dbReference type="EMBL" id="JAASQL010000001">
    <property type="protein sequence ID" value="NIJ44577.1"/>
    <property type="molecule type" value="Genomic_DNA"/>
</dbReference>
<dbReference type="PANTHER" id="PTHR36510">
    <property type="entry name" value="GLUTAMATE--CYSTEINE LIGASE 2-RELATED"/>
    <property type="match status" value="1"/>
</dbReference>
<reference evidence="1 2" key="1">
    <citation type="submission" date="2020-03" db="EMBL/GenBank/DDBJ databases">
        <title>Genomic Encyclopedia of Type Strains, Phase IV (KMG-IV): sequencing the most valuable type-strain genomes for metagenomic binning, comparative biology and taxonomic classification.</title>
        <authorList>
            <person name="Goeker M."/>
        </authorList>
    </citation>
    <scope>NUCLEOTIDE SEQUENCE [LARGE SCALE GENOMIC DNA]</scope>
    <source>
        <strain evidence="1 2">DSM 101599</strain>
    </source>
</reference>
<gene>
    <name evidence="1" type="ORF">FHR24_001016</name>
</gene>
<protein>
    <submittedName>
        <fullName evidence="1">Carboxylate-amine ligase</fullName>
        <ecNumber evidence="1">6.3.-.-</ecNumber>
    </submittedName>
</protein>
<dbReference type="Gene3D" id="3.30.590.20">
    <property type="match status" value="1"/>
</dbReference>
<dbReference type="InterPro" id="IPR006336">
    <property type="entry name" value="GCS2"/>
</dbReference>
<dbReference type="GO" id="GO:0016874">
    <property type="term" value="F:ligase activity"/>
    <property type="evidence" value="ECO:0007669"/>
    <property type="project" value="UniProtKB-KW"/>
</dbReference>
<evidence type="ECO:0000313" key="2">
    <source>
        <dbReference type="Proteomes" id="UP000745859"/>
    </source>
</evidence>
<proteinExistence type="predicted"/>
<dbReference type="SUPFAM" id="SSF55931">
    <property type="entry name" value="Glutamine synthetase/guanido kinase"/>
    <property type="match status" value="1"/>
</dbReference>
<dbReference type="PANTHER" id="PTHR36510:SF1">
    <property type="entry name" value="GLUTAMATE--CYSTEINE LIGASE 2-RELATED"/>
    <property type="match status" value="1"/>
</dbReference>
<comment type="caution">
    <text evidence="1">The sequence shown here is derived from an EMBL/GenBank/DDBJ whole genome shotgun (WGS) entry which is preliminary data.</text>
</comment>
<keyword evidence="2" id="KW-1185">Reference proteome</keyword>